<dbReference type="AlphaFoldDB" id="A0AAV5R0C2"/>
<feature type="region of interest" description="Disordered" evidence="2">
    <location>
        <begin position="149"/>
        <end position="252"/>
    </location>
</feature>
<feature type="compositionally biased region" description="Polar residues" evidence="2">
    <location>
        <begin position="224"/>
        <end position="237"/>
    </location>
</feature>
<dbReference type="Gene3D" id="1.25.40.990">
    <property type="match status" value="1"/>
</dbReference>
<evidence type="ECO:0000259" key="3">
    <source>
        <dbReference type="Pfam" id="PF03399"/>
    </source>
</evidence>
<dbReference type="InterPro" id="IPR005062">
    <property type="entry name" value="SAC3/GANP/THP3_conserved"/>
</dbReference>
<protein>
    <submittedName>
        <fullName evidence="4">Thp3 protein</fullName>
    </submittedName>
</protein>
<evidence type="ECO:0000313" key="4">
    <source>
        <dbReference type="EMBL" id="GMM44717.1"/>
    </source>
</evidence>
<dbReference type="PANTHER" id="PTHR12436:SF4">
    <property type="entry name" value="LEUKOCYTE RECEPTOR CLUSTER MEMBER 8"/>
    <property type="match status" value="1"/>
</dbReference>
<evidence type="ECO:0000256" key="1">
    <source>
        <dbReference type="SAM" id="Coils"/>
    </source>
</evidence>
<reference evidence="4 5" key="1">
    <citation type="journal article" date="2023" name="Elife">
        <title>Identification of key yeast species and microbe-microbe interactions impacting larval growth of Drosophila in the wild.</title>
        <authorList>
            <person name="Mure A."/>
            <person name="Sugiura Y."/>
            <person name="Maeda R."/>
            <person name="Honda K."/>
            <person name="Sakurai N."/>
            <person name="Takahashi Y."/>
            <person name="Watada M."/>
            <person name="Katoh T."/>
            <person name="Gotoh A."/>
            <person name="Gotoh Y."/>
            <person name="Taniguchi I."/>
            <person name="Nakamura K."/>
            <person name="Hayashi T."/>
            <person name="Katayama T."/>
            <person name="Uemura T."/>
            <person name="Hattori Y."/>
        </authorList>
    </citation>
    <scope>NUCLEOTIDE SEQUENCE [LARGE SCALE GENOMIC DNA]</scope>
    <source>
        <strain evidence="4 5">PK-24</strain>
    </source>
</reference>
<dbReference type="Proteomes" id="UP001378960">
    <property type="component" value="Unassembled WGS sequence"/>
</dbReference>
<gene>
    <name evidence="4" type="ORF">DAPK24_012920</name>
</gene>
<keyword evidence="1" id="KW-0175">Coiled coil</keyword>
<proteinExistence type="predicted"/>
<dbReference type="EMBL" id="BTGB01000001">
    <property type="protein sequence ID" value="GMM44717.1"/>
    <property type="molecule type" value="Genomic_DNA"/>
</dbReference>
<sequence>MSEGSEISSKPKRLSSKRKRLGVGPNITPNTVAKSLQNSEFKDPKKWPPNLHNFISRSFREVSKKKLNANQVQQFKNQLKNIINLAISSDKLFVNDWDKQELPILAGEGYKRISLYCDEEEILKTSLMNTSIDDETKTKIKEQTEAQLYRNNNKKSKNIFGEDESDESMSDGYEPTVFPQSKPKQKQLSLNDTLTRIKKQKKPAKKESQLLKSPSPYIPPSARNKLSTSNVLSSKNGSFEDEQRKAMRSKRFERELSTPVGNRYYDDDTISTGPIVGLNTNLEKKYLRLTSQPKPEAVRPLHILRSTLNLLISRYLEGATYNYLCDQCKSLRQDLTVQNIKDDFTIMAYEFHSKIAIENNDWGEFNQCQSQLSILYETEGLSKPNCYEFLSYRILYFLLTSKYNEIYELQLNLSMNGDEQFKENQFMKYAFGIFDQIEEGNYFELSQIINKLIEDNKTAERELMESADINSLENILKLKHNPFFFFVNFVKSIMDRENIKTLSIICKSYRQISLEYLENVLCMTSNNGEEHFVGEFDSFIQQHQLGEYLNENKTLLECHKARMVVDALMRKTFSKIDIKGQV</sequence>
<feature type="compositionally biased region" description="Basic residues" evidence="2">
    <location>
        <begin position="10"/>
        <end position="21"/>
    </location>
</feature>
<dbReference type="PANTHER" id="PTHR12436">
    <property type="entry name" value="80 KDA MCM3-ASSOCIATED PROTEIN"/>
    <property type="match status" value="1"/>
</dbReference>
<organism evidence="4 5">
    <name type="scientific">Pichia kluyveri</name>
    <name type="common">Yeast</name>
    <dbReference type="NCBI Taxonomy" id="36015"/>
    <lineage>
        <taxon>Eukaryota</taxon>
        <taxon>Fungi</taxon>
        <taxon>Dikarya</taxon>
        <taxon>Ascomycota</taxon>
        <taxon>Saccharomycotina</taxon>
        <taxon>Pichiomycetes</taxon>
        <taxon>Pichiales</taxon>
        <taxon>Pichiaceae</taxon>
        <taxon>Pichia</taxon>
    </lineage>
</organism>
<feature type="coiled-coil region" evidence="1">
    <location>
        <begin position="442"/>
        <end position="469"/>
    </location>
</feature>
<feature type="domain" description="SAC3/GANP/THP3 conserved" evidence="3">
    <location>
        <begin position="284"/>
        <end position="535"/>
    </location>
</feature>
<evidence type="ECO:0000313" key="5">
    <source>
        <dbReference type="Proteomes" id="UP001378960"/>
    </source>
</evidence>
<feature type="compositionally biased region" description="Basic and acidic residues" evidence="2">
    <location>
        <begin position="241"/>
        <end position="252"/>
    </location>
</feature>
<evidence type="ECO:0000256" key="2">
    <source>
        <dbReference type="SAM" id="MobiDB-lite"/>
    </source>
</evidence>
<dbReference type="InterPro" id="IPR045107">
    <property type="entry name" value="SAC3/GANP/THP3"/>
</dbReference>
<name>A0AAV5R0C2_PICKL</name>
<feature type="region of interest" description="Disordered" evidence="2">
    <location>
        <begin position="1"/>
        <end position="47"/>
    </location>
</feature>
<accession>A0AAV5R0C2</accession>
<dbReference type="Pfam" id="PF03399">
    <property type="entry name" value="SAC3_GANP"/>
    <property type="match status" value="1"/>
</dbReference>
<comment type="caution">
    <text evidence="4">The sequence shown here is derived from an EMBL/GenBank/DDBJ whole genome shotgun (WGS) entry which is preliminary data.</text>
</comment>
<feature type="compositionally biased region" description="Polar residues" evidence="2">
    <location>
        <begin position="27"/>
        <end position="39"/>
    </location>
</feature>
<keyword evidence="5" id="KW-1185">Reference proteome</keyword>
<dbReference type="GO" id="GO:0005634">
    <property type="term" value="C:nucleus"/>
    <property type="evidence" value="ECO:0007669"/>
    <property type="project" value="TreeGrafter"/>
</dbReference>